<evidence type="ECO:0000256" key="4">
    <source>
        <dbReference type="ARBA" id="ARBA00022840"/>
    </source>
</evidence>
<dbReference type="InterPro" id="IPR027417">
    <property type="entry name" value="P-loop_NTPase"/>
</dbReference>
<dbReference type="SUPFAM" id="SSF52540">
    <property type="entry name" value="P-loop containing nucleoside triphosphate hydrolases"/>
    <property type="match status" value="2"/>
</dbReference>
<evidence type="ECO:0000256" key="3">
    <source>
        <dbReference type="ARBA" id="ARBA00022806"/>
    </source>
</evidence>
<dbReference type="InterPro" id="IPR014001">
    <property type="entry name" value="Helicase_ATP-bd"/>
</dbReference>
<dbReference type="SMART" id="SM00487">
    <property type="entry name" value="DEXDc"/>
    <property type="match status" value="1"/>
</dbReference>
<organism evidence="7 8">
    <name type="scientific">Ambispora leptoticha</name>
    <dbReference type="NCBI Taxonomy" id="144679"/>
    <lineage>
        <taxon>Eukaryota</taxon>
        <taxon>Fungi</taxon>
        <taxon>Fungi incertae sedis</taxon>
        <taxon>Mucoromycota</taxon>
        <taxon>Glomeromycotina</taxon>
        <taxon>Glomeromycetes</taxon>
        <taxon>Archaeosporales</taxon>
        <taxon>Ambisporaceae</taxon>
        <taxon>Ambispora</taxon>
    </lineage>
</organism>
<evidence type="ECO:0000256" key="1">
    <source>
        <dbReference type="ARBA" id="ARBA00022741"/>
    </source>
</evidence>
<dbReference type="Gene3D" id="3.40.50.300">
    <property type="entry name" value="P-loop containing nucleotide triphosphate hydrolases"/>
    <property type="match status" value="2"/>
</dbReference>
<dbReference type="FunFam" id="3.40.50.300:FF:001039">
    <property type="entry name" value="ATP-dependent RNA helicase DDX60"/>
    <property type="match status" value="1"/>
</dbReference>
<reference evidence="7" key="1">
    <citation type="submission" date="2021-06" db="EMBL/GenBank/DDBJ databases">
        <authorList>
            <person name="Kallberg Y."/>
            <person name="Tangrot J."/>
            <person name="Rosling A."/>
        </authorList>
    </citation>
    <scope>NUCLEOTIDE SEQUENCE</scope>
    <source>
        <strain evidence="7">FL130A</strain>
    </source>
</reference>
<feature type="non-terminal residue" evidence="7">
    <location>
        <position position="1262"/>
    </location>
</feature>
<dbReference type="InterPro" id="IPR011545">
    <property type="entry name" value="DEAD/DEAH_box_helicase_dom"/>
</dbReference>
<feature type="domain" description="Helicase ATP-binding" evidence="6">
    <location>
        <begin position="695"/>
        <end position="863"/>
    </location>
</feature>
<dbReference type="GO" id="GO:0005524">
    <property type="term" value="F:ATP binding"/>
    <property type="evidence" value="ECO:0007669"/>
    <property type="project" value="UniProtKB-KW"/>
</dbReference>
<keyword evidence="2" id="KW-0378">Hydrolase</keyword>
<keyword evidence="1" id="KW-0547">Nucleotide-binding</keyword>
<dbReference type="InterPro" id="IPR055124">
    <property type="entry name" value="PIN-like_DDX60"/>
</dbReference>
<proteinExistence type="predicted"/>
<evidence type="ECO:0000256" key="5">
    <source>
        <dbReference type="SAM" id="MobiDB-lite"/>
    </source>
</evidence>
<evidence type="ECO:0000259" key="6">
    <source>
        <dbReference type="PROSITE" id="PS51192"/>
    </source>
</evidence>
<protein>
    <submittedName>
        <fullName evidence="7">5636_t:CDS:1</fullName>
    </submittedName>
</protein>
<comment type="caution">
    <text evidence="7">The sequence shown here is derived from an EMBL/GenBank/DDBJ whole genome shotgun (WGS) entry which is preliminary data.</text>
</comment>
<dbReference type="GO" id="GO:0003676">
    <property type="term" value="F:nucleic acid binding"/>
    <property type="evidence" value="ECO:0007669"/>
    <property type="project" value="InterPro"/>
</dbReference>
<dbReference type="EMBL" id="CAJVPS010000550">
    <property type="protein sequence ID" value="CAG8494204.1"/>
    <property type="molecule type" value="Genomic_DNA"/>
</dbReference>
<keyword evidence="4" id="KW-0067">ATP-binding</keyword>
<dbReference type="Pfam" id="PF00270">
    <property type="entry name" value="DEAD"/>
    <property type="match status" value="1"/>
</dbReference>
<dbReference type="PROSITE" id="PS51192">
    <property type="entry name" value="HELICASE_ATP_BIND_1"/>
    <property type="match status" value="1"/>
</dbReference>
<dbReference type="GO" id="GO:0005737">
    <property type="term" value="C:cytoplasm"/>
    <property type="evidence" value="ECO:0007669"/>
    <property type="project" value="TreeGrafter"/>
</dbReference>
<dbReference type="GO" id="GO:0016787">
    <property type="term" value="F:hydrolase activity"/>
    <property type="evidence" value="ECO:0007669"/>
    <property type="project" value="UniProtKB-KW"/>
</dbReference>
<dbReference type="Proteomes" id="UP000789508">
    <property type="component" value="Unassembled WGS sequence"/>
</dbReference>
<sequence length="1262" mass="146282">FYFDPETHWLDLTDPTGGSQFLGVAYLIEKFLSNLLDRHCVFYLAFFEVHKFIWRENSKFLVVRQAIIEHLKENVSKVKLIEFKNWWEEEWKEFLDTRQPLFVLLGDGQQNKLVSKSSSDEVILIAKNLACFCQAFMFSCIMKDVYVALLPGLLFKDSRAFAFVFDRIGYYLSKQDCTNLEEEIHEVLSTHFPIPTSSTDIHDHEAVSAVCRLESSGSQRMLYIILSVYYILLNQWFSDGVIKAFIYHAMLLDYLPLKARAHKPLISTSPEVVTFLDEFYKQCAQLFMDSYWQRQAKAFKLACNLGDFIDARLYAVLFSLSELDLVLPSEIQEKAEVILDILLKHRQSKIHSTLPGSPTVILSPLSGDTNSLPELRLLPFRFPFYEEYLGNMNIDVDEAVVVDEEIDYGKYGQNGKTKYIDEYHWHVSKPLDKVKIQTSKQQRNYQKYVRFMQAYATSLGTTHNQTITVDRKNSNNQKKEKKAIKANKMSSKGKAIIEANKKTILEKAAADSRRILKTWSDEIDSLKSTEEKLKRLLGLLKNPGRLQHPPTMMKAQLIKLQLQLQFWADELNKDKRDGHTDFSKAMDVYRQVFSIFHEFSDIMTSEVKQILEKVLERLGMESSAKKIREFILKTNMNQSEYLFQFPSRPNNLSVGISDARFQMKYGGHSMARDTNAVDDPRVKTFRPDSWQVEVLNIIDRKESALVCCPTSSGKTFIAFYAMEQILREDDEGIIVYVAPTKALVNQVAAEVYGRFTKNYPSAMSHWGIYTRDYRENHDCCQILVTVPDMLEILMLSPNRSDDWSPKIRRIIFDEIHSIGESESGVVWEHLLLISQCPILALSATVGNPSEFHSWVEKAQKLRGHKMHLIMSDKRYSELVKFAYIPSLPFPTFETVYPKTTDCFIPVHPCSALSWVILKEKGFPTDMKILPDECVQLYDKMCQVSGSNDKKMLKRLNPDNWFRDKIPITKVDASEYEKTIKEAFRNWSTNESTVQFVKQIINDFRSLLEKRFSKLEASGFVLSEANVDIKQEVKEVKGKFDMYDDDFLKYAILNLAAELNSQDKLPAIFFHFDRRGCNTLALKIFETLESKEAEIRENDKEYQKRKKTAILQTEAREKLSKKISESKKKKGRRDDDEFSDSAVHDDDPEIFDWEKNDPRFSFVPMNPSITDKEVDELIEHQSWNKEKTFFWKALKRGIGIHHGGMPKKYLQTVEILFRKKYVRVVIATGTLALGINMPCKTVIFTGDSVFLTALNYRRVLMLY</sequence>
<dbReference type="AlphaFoldDB" id="A0A9N8WUB7"/>
<dbReference type="PANTHER" id="PTHR44533">
    <property type="entry name" value="DEAD/H RNA HELICASE, PUTATIVE-RELATED"/>
    <property type="match status" value="1"/>
</dbReference>
<dbReference type="InterPro" id="IPR052431">
    <property type="entry name" value="SKI2_subfamily_helicases"/>
</dbReference>
<dbReference type="Pfam" id="PF23002">
    <property type="entry name" value="PIN-like_DDX60"/>
    <property type="match status" value="1"/>
</dbReference>
<name>A0A9N8WUB7_9GLOM</name>
<evidence type="ECO:0000313" key="8">
    <source>
        <dbReference type="Proteomes" id="UP000789508"/>
    </source>
</evidence>
<dbReference type="GO" id="GO:0004386">
    <property type="term" value="F:helicase activity"/>
    <property type="evidence" value="ECO:0007669"/>
    <property type="project" value="UniProtKB-KW"/>
</dbReference>
<evidence type="ECO:0000256" key="2">
    <source>
        <dbReference type="ARBA" id="ARBA00022801"/>
    </source>
</evidence>
<feature type="region of interest" description="Disordered" evidence="5">
    <location>
        <begin position="1120"/>
        <end position="1144"/>
    </location>
</feature>
<gene>
    <name evidence="7" type="ORF">ALEPTO_LOCUS3145</name>
</gene>
<dbReference type="PANTHER" id="PTHR44533:SF4">
    <property type="entry name" value="DEAD_H RNA HELICASE, PUTATIVE-RELATED"/>
    <property type="match status" value="1"/>
</dbReference>
<accession>A0A9N8WUB7</accession>
<keyword evidence="8" id="KW-1185">Reference proteome</keyword>
<dbReference type="Pfam" id="PF26167">
    <property type="entry name" value="TPR_DDX60"/>
    <property type="match status" value="1"/>
</dbReference>
<dbReference type="OrthoDB" id="2320933at2759"/>
<keyword evidence="3" id="KW-0347">Helicase</keyword>
<evidence type="ECO:0000313" key="7">
    <source>
        <dbReference type="EMBL" id="CAG8494204.1"/>
    </source>
</evidence>